<evidence type="ECO:0000256" key="1">
    <source>
        <dbReference type="ARBA" id="ARBA00009437"/>
    </source>
</evidence>
<dbReference type="InterPro" id="IPR000847">
    <property type="entry name" value="LysR_HTH_N"/>
</dbReference>
<dbReference type="PRINTS" id="PR00039">
    <property type="entry name" value="HTHLYSR"/>
</dbReference>
<dbReference type="InterPro" id="IPR005119">
    <property type="entry name" value="LysR_subst-bd"/>
</dbReference>
<dbReference type="InterPro" id="IPR036388">
    <property type="entry name" value="WH-like_DNA-bd_sf"/>
</dbReference>
<organism evidence="6 7">
    <name type="scientific">Uruburuella testudinis</name>
    <dbReference type="NCBI Taxonomy" id="1282863"/>
    <lineage>
        <taxon>Bacteria</taxon>
        <taxon>Pseudomonadati</taxon>
        <taxon>Pseudomonadota</taxon>
        <taxon>Betaproteobacteria</taxon>
        <taxon>Neisseriales</taxon>
        <taxon>Neisseriaceae</taxon>
        <taxon>Uruburuella</taxon>
    </lineage>
</organism>
<name>A0ABY4DQA9_9NEIS</name>
<keyword evidence="7" id="KW-1185">Reference proteome</keyword>
<dbReference type="PANTHER" id="PTHR30537:SF1">
    <property type="entry name" value="HTH-TYPE TRANSCRIPTIONAL REGULATOR PGRR"/>
    <property type="match status" value="1"/>
</dbReference>
<accession>A0ABY4DQA9</accession>
<evidence type="ECO:0000259" key="5">
    <source>
        <dbReference type="PROSITE" id="PS50931"/>
    </source>
</evidence>
<evidence type="ECO:0000256" key="3">
    <source>
        <dbReference type="ARBA" id="ARBA00023125"/>
    </source>
</evidence>
<dbReference type="PANTHER" id="PTHR30537">
    <property type="entry name" value="HTH-TYPE TRANSCRIPTIONAL REGULATOR"/>
    <property type="match status" value="1"/>
</dbReference>
<comment type="similarity">
    <text evidence="1">Belongs to the LysR transcriptional regulatory family.</text>
</comment>
<dbReference type="EMBL" id="CP091508">
    <property type="protein sequence ID" value="UOO80895.1"/>
    <property type="molecule type" value="Genomic_DNA"/>
</dbReference>
<evidence type="ECO:0000313" key="7">
    <source>
        <dbReference type="Proteomes" id="UP000829817"/>
    </source>
</evidence>
<dbReference type="CDD" id="cd08474">
    <property type="entry name" value="PBP2_CrgA_like_5"/>
    <property type="match status" value="1"/>
</dbReference>
<evidence type="ECO:0000313" key="6">
    <source>
        <dbReference type="EMBL" id="UOO80895.1"/>
    </source>
</evidence>
<dbReference type="Gene3D" id="1.10.10.10">
    <property type="entry name" value="Winged helix-like DNA-binding domain superfamily/Winged helix DNA-binding domain"/>
    <property type="match status" value="1"/>
</dbReference>
<sequence length="296" mass="32881">MAENLNDLRTFIAVAQTGSFTKAAAQTGVSQSAVSHSMRALESRLGVKLFHRTTRSISTTEAGERLYRHLLPLFENIDQEISNVLNEQENLRGSLRVNGSIHVFESVLWAKFEHFLQVYPDVSLELVAENRFIDIVAERFDAGIRLGDDVAKDMIAVRLSPDMQMCVAAAPAYLAQYGTPQTPADLSAHQCLAMRLPTHGGLLAWEFTNPDDGKTVKIRPQGRFTANSGFLLQNAAAAGHGLMWTPRDSITEKLSSGRLKTVLDDWAITYPGYYLYYPNRRSGSPLLQALVEVLRE</sequence>
<dbReference type="InterPro" id="IPR036390">
    <property type="entry name" value="WH_DNA-bd_sf"/>
</dbReference>
<feature type="domain" description="HTH lysR-type" evidence="5">
    <location>
        <begin position="1"/>
        <end position="60"/>
    </location>
</feature>
<dbReference type="Pfam" id="PF00126">
    <property type="entry name" value="HTH_1"/>
    <property type="match status" value="1"/>
</dbReference>
<dbReference type="SUPFAM" id="SSF53850">
    <property type="entry name" value="Periplasmic binding protein-like II"/>
    <property type="match status" value="1"/>
</dbReference>
<protein>
    <submittedName>
        <fullName evidence="6">LysR family transcriptional regulator</fullName>
    </submittedName>
</protein>
<dbReference type="RefSeq" id="WP_244783965.1">
    <property type="nucleotide sequence ID" value="NZ_CP091508.1"/>
</dbReference>
<reference evidence="6 7" key="1">
    <citation type="journal article" date="2022" name="Res Sq">
        <title>Evolution of multicellular longitudinally dividing oral cavity symbionts (Neisseriaceae).</title>
        <authorList>
            <person name="Nyongesa S."/>
            <person name="Weber P."/>
            <person name="Bernet E."/>
            <person name="Pullido F."/>
            <person name="Nieckarz M."/>
            <person name="Delaby M."/>
            <person name="Nieves C."/>
            <person name="Viehboeck T."/>
            <person name="Krause N."/>
            <person name="Rivera-Millot A."/>
            <person name="Nakamura A."/>
            <person name="Vischer N."/>
            <person name="VanNieuwenhze M."/>
            <person name="Brun Y."/>
            <person name="Cava F."/>
            <person name="Bulgheresi S."/>
            <person name="Veyrier F."/>
        </authorList>
    </citation>
    <scope>NUCLEOTIDE SEQUENCE [LARGE SCALE GENOMIC DNA]</scope>
    <source>
        <strain evidence="6 7">CCUG 63373m</strain>
    </source>
</reference>
<keyword evidence="3" id="KW-0238">DNA-binding</keyword>
<evidence type="ECO:0000256" key="4">
    <source>
        <dbReference type="ARBA" id="ARBA00023163"/>
    </source>
</evidence>
<keyword evidence="2" id="KW-0805">Transcription regulation</keyword>
<proteinExistence type="inferred from homology"/>
<dbReference type="SUPFAM" id="SSF46785">
    <property type="entry name" value="Winged helix' DNA-binding domain"/>
    <property type="match status" value="1"/>
</dbReference>
<keyword evidence="4" id="KW-0804">Transcription</keyword>
<dbReference type="PROSITE" id="PS50931">
    <property type="entry name" value="HTH_LYSR"/>
    <property type="match status" value="1"/>
</dbReference>
<dbReference type="Gene3D" id="3.40.190.290">
    <property type="match status" value="1"/>
</dbReference>
<dbReference type="Pfam" id="PF03466">
    <property type="entry name" value="LysR_substrate"/>
    <property type="match status" value="1"/>
</dbReference>
<dbReference type="InterPro" id="IPR058163">
    <property type="entry name" value="LysR-type_TF_proteobact-type"/>
</dbReference>
<gene>
    <name evidence="6" type="ORF">LVJ83_07830</name>
</gene>
<evidence type="ECO:0000256" key="2">
    <source>
        <dbReference type="ARBA" id="ARBA00023015"/>
    </source>
</evidence>
<dbReference type="Proteomes" id="UP000829817">
    <property type="component" value="Chromosome"/>
</dbReference>